<feature type="region of interest" description="Disordered" evidence="1">
    <location>
        <begin position="1"/>
        <end position="50"/>
    </location>
</feature>
<keyword evidence="3" id="KW-1185">Reference proteome</keyword>
<evidence type="ECO:0000313" key="2">
    <source>
        <dbReference type="EMBL" id="GBM00194.1"/>
    </source>
</evidence>
<feature type="region of interest" description="Disordered" evidence="1">
    <location>
        <begin position="88"/>
        <end position="120"/>
    </location>
</feature>
<sequence>MWPNGNLTNQLEASNPTSKPTTQKPPPTFASGVVKQNPQPKSSTATKKKSSVILLFPKESAKDRIVIDDLFRKEVSCQDIKIKSMKKIKGINASPSHANKRKKNTNSSTKSMERSPSHVHLLQTPTEKTPQCYLLRYPRKYRRSEVHKALRTYA</sequence>
<feature type="compositionally biased region" description="Polar residues" evidence="1">
    <location>
        <begin position="1"/>
        <end position="15"/>
    </location>
</feature>
<dbReference type="AlphaFoldDB" id="A0A4Y2C828"/>
<accession>A0A4Y2C828</accession>
<reference evidence="2 3" key="1">
    <citation type="journal article" date="2019" name="Sci. Rep.">
        <title>Orb-weaving spider Araneus ventricosus genome elucidates the spidroin gene catalogue.</title>
        <authorList>
            <person name="Kono N."/>
            <person name="Nakamura H."/>
            <person name="Ohtoshi R."/>
            <person name="Moran D.A.P."/>
            <person name="Shinohara A."/>
            <person name="Yoshida Y."/>
            <person name="Fujiwara M."/>
            <person name="Mori M."/>
            <person name="Tomita M."/>
            <person name="Arakawa K."/>
        </authorList>
    </citation>
    <scope>NUCLEOTIDE SEQUENCE [LARGE SCALE GENOMIC DNA]</scope>
</reference>
<evidence type="ECO:0000256" key="1">
    <source>
        <dbReference type="SAM" id="MobiDB-lite"/>
    </source>
</evidence>
<protein>
    <submittedName>
        <fullName evidence="2">Uncharacterized protein</fullName>
    </submittedName>
</protein>
<gene>
    <name evidence="2" type="ORF">AVEN_176428_1</name>
</gene>
<dbReference type="EMBL" id="BGPR01000154">
    <property type="protein sequence ID" value="GBM00194.1"/>
    <property type="molecule type" value="Genomic_DNA"/>
</dbReference>
<name>A0A4Y2C828_ARAVE</name>
<dbReference type="Proteomes" id="UP000499080">
    <property type="component" value="Unassembled WGS sequence"/>
</dbReference>
<comment type="caution">
    <text evidence="2">The sequence shown here is derived from an EMBL/GenBank/DDBJ whole genome shotgun (WGS) entry which is preliminary data.</text>
</comment>
<proteinExistence type="predicted"/>
<organism evidence="2 3">
    <name type="scientific">Araneus ventricosus</name>
    <name type="common">Orbweaver spider</name>
    <name type="synonym">Epeira ventricosa</name>
    <dbReference type="NCBI Taxonomy" id="182803"/>
    <lineage>
        <taxon>Eukaryota</taxon>
        <taxon>Metazoa</taxon>
        <taxon>Ecdysozoa</taxon>
        <taxon>Arthropoda</taxon>
        <taxon>Chelicerata</taxon>
        <taxon>Arachnida</taxon>
        <taxon>Araneae</taxon>
        <taxon>Araneomorphae</taxon>
        <taxon>Entelegynae</taxon>
        <taxon>Araneoidea</taxon>
        <taxon>Araneidae</taxon>
        <taxon>Araneus</taxon>
    </lineage>
</organism>
<evidence type="ECO:0000313" key="3">
    <source>
        <dbReference type="Proteomes" id="UP000499080"/>
    </source>
</evidence>